<dbReference type="PANTHER" id="PTHR39075:SF1">
    <property type="entry name" value="FI19908P1"/>
    <property type="match status" value="1"/>
</dbReference>
<evidence type="ECO:0000313" key="2">
    <source>
        <dbReference type="WBParaSite" id="BXY_0571600.1"/>
    </source>
</evidence>
<reference evidence="2" key="1">
    <citation type="submission" date="2016-11" db="UniProtKB">
        <authorList>
            <consortium name="WormBaseParasite"/>
        </authorList>
    </citation>
    <scope>IDENTIFICATION</scope>
</reference>
<name>A0A1I7RY99_BURXY</name>
<evidence type="ECO:0000313" key="1">
    <source>
        <dbReference type="Proteomes" id="UP000095284"/>
    </source>
</evidence>
<protein>
    <submittedName>
        <fullName evidence="2">Altered inheritance of mitochondria protein 24, mitochondrial</fullName>
    </submittedName>
</protein>
<proteinExistence type="predicted"/>
<dbReference type="WBParaSite" id="BXY_0571600.1">
    <property type="protein sequence ID" value="BXY_0571600.1"/>
    <property type="gene ID" value="BXY_0571600"/>
</dbReference>
<sequence length="378" mass="41529">MCTGEFIYSTSFGVVSWLKTFSMEGGDSCLTGHLPQKEDSDPKNLKLNPLKETPKKWTFRRSVTGSGDGFRSGSDSEASTDLSSDFVRLYFGFEPICLPSEPSLNGIKIDNFKTVVKGTMERSVGGRMPVISATSNGVITVQLSNDLDIDLSIEQNVRVRSPLFTAMSSANNRCTALIHESGMLLHDGRIMNGFFPVNSFKTISHNAVIGPSGIVFSSSNSSLTYFMDTECKVTPIDSVEVDFPNMQFDFASSIFFSKCPFSKKRLERCQFWLKTATVSRMRLLKETHYQISIGPLLIVEDADGNVEITCSSQKIFCNSRTGQVEIRNANKVYMTADVNGISSMKMDKKRVHASCSGLLASEGGTVASLNAFGEFGCY</sequence>
<accession>A0A1I7RY99</accession>
<dbReference type="AlphaFoldDB" id="A0A1I7RY99"/>
<organism evidence="1 2">
    <name type="scientific">Bursaphelenchus xylophilus</name>
    <name type="common">Pinewood nematode worm</name>
    <name type="synonym">Aphelenchoides xylophilus</name>
    <dbReference type="NCBI Taxonomy" id="6326"/>
    <lineage>
        <taxon>Eukaryota</taxon>
        <taxon>Metazoa</taxon>
        <taxon>Ecdysozoa</taxon>
        <taxon>Nematoda</taxon>
        <taxon>Chromadorea</taxon>
        <taxon>Rhabditida</taxon>
        <taxon>Tylenchina</taxon>
        <taxon>Tylenchomorpha</taxon>
        <taxon>Aphelenchoidea</taxon>
        <taxon>Aphelenchoididae</taxon>
        <taxon>Bursaphelenchus</taxon>
    </lineage>
</organism>
<dbReference type="Proteomes" id="UP000095284">
    <property type="component" value="Unplaced"/>
</dbReference>
<dbReference type="PANTHER" id="PTHR39075">
    <property type="entry name" value="FI19908P1"/>
    <property type="match status" value="1"/>
</dbReference>